<gene>
    <name evidence="3" type="ORF">OB959_11130</name>
</gene>
<dbReference type="RefSeq" id="WP_290021970.1">
    <property type="nucleotide sequence ID" value="NZ_JAOPLV010000004.1"/>
</dbReference>
<comment type="caution">
    <text evidence="3">The sequence shown here is derived from an EMBL/GenBank/DDBJ whole genome shotgun (WGS) entry which is preliminary data.</text>
</comment>
<evidence type="ECO:0000313" key="4">
    <source>
        <dbReference type="Proteomes" id="UP001168216"/>
    </source>
</evidence>
<accession>A0AAW7I833</accession>
<dbReference type="Pfam" id="PF13910">
    <property type="entry name" value="DUF4209"/>
    <property type="match status" value="1"/>
</dbReference>
<protein>
    <submittedName>
        <fullName evidence="3">DUF4209 domain-containing protein</fullName>
    </submittedName>
</protein>
<reference evidence="3" key="1">
    <citation type="submission" date="2023-08" db="EMBL/GenBank/DDBJ databases">
        <title>WGS of Aeromonas isolates.</title>
        <authorList>
            <person name="Lee H."/>
        </authorList>
    </citation>
    <scope>NUCLEOTIDE SEQUENCE</scope>
    <source>
        <strain evidence="3">SL22</strain>
    </source>
</reference>
<dbReference type="AlphaFoldDB" id="A0AAW7I833"/>
<feature type="domain" description="DUF4209" evidence="1">
    <location>
        <begin position="504"/>
        <end position="594"/>
    </location>
</feature>
<name>A0AAW7I833_9GAMM</name>
<dbReference type="Proteomes" id="UP001168216">
    <property type="component" value="Unassembled WGS sequence"/>
</dbReference>
<evidence type="ECO:0000259" key="1">
    <source>
        <dbReference type="Pfam" id="PF13910"/>
    </source>
</evidence>
<dbReference type="InterPro" id="IPR025209">
    <property type="entry name" value="DUF4209"/>
</dbReference>
<sequence>METSLQLTRELFLECNWNYDISPETHYGYSSVMSYLQKSSKEMLEKGKTEHSKALELLARAASMMLESSSINEPFKAYFHDFQAGRRSTLPEDFTEDELAFFDEIISDINEPWLKSRLADILWLLKRPRNIEYAKLAIASYISLPIDGVTWVCDVNKCWERAARLCIQIKWLEKLKEIKASLFSAFCLEYPTDKFMTLWIAELLDKLKIDNDFISQIALSLQKTATDLQKQSDFHSAIQYFELASKKHKQYSDDKGWLESLIGMAECYQLEADSRSGNSNMVANSFYENAIQAYRRIPTKHRNTYGIEEKIRSLRQKITVTGQASLSEMGMVRTPGIDISDMVKQSIEHVADKRSPEEALMYFTALFNGANYKRLEASAKKTIQGSFFSSFFGSIQMSSDGRVVAKTPAMNLNADEDNPVNQAALHRQIQQQFSIEVQLVVEGQILPALRQLLMEHRFTKDLMVAICNHSPIVPQNRDELLGYALWLGFEYEFGAAIYLLCPQVEHIIRTQLKDAGAHTSNLDKEGIENENGLSTLMDLPEAHKLFGDDLTFELKSVFTDSLGFNLRNEVAHGLLDDNASSSIHIIYAWWMVLKLVITSIMNSASKNNES</sequence>
<evidence type="ECO:0000313" key="3">
    <source>
        <dbReference type="EMBL" id="MDM5140348.1"/>
    </source>
</evidence>
<dbReference type="Pfam" id="PF24098">
    <property type="entry name" value="DUF7380"/>
    <property type="match status" value="1"/>
</dbReference>
<evidence type="ECO:0000259" key="2">
    <source>
        <dbReference type="Pfam" id="PF24098"/>
    </source>
</evidence>
<dbReference type="InterPro" id="IPR055804">
    <property type="entry name" value="DUF7380"/>
</dbReference>
<organism evidence="3 4">
    <name type="scientific">Aeromonas bestiarum</name>
    <dbReference type="NCBI Taxonomy" id="105751"/>
    <lineage>
        <taxon>Bacteria</taxon>
        <taxon>Pseudomonadati</taxon>
        <taxon>Pseudomonadota</taxon>
        <taxon>Gammaproteobacteria</taxon>
        <taxon>Aeromonadales</taxon>
        <taxon>Aeromonadaceae</taxon>
        <taxon>Aeromonas</taxon>
    </lineage>
</organism>
<dbReference type="EMBL" id="JAOPLV010000004">
    <property type="protein sequence ID" value="MDM5140348.1"/>
    <property type="molecule type" value="Genomic_DNA"/>
</dbReference>
<proteinExistence type="predicted"/>
<feature type="domain" description="DUF7380" evidence="2">
    <location>
        <begin position="4"/>
        <end position="176"/>
    </location>
</feature>